<dbReference type="InterPro" id="IPR003661">
    <property type="entry name" value="HisK_dim/P_dom"/>
</dbReference>
<dbReference type="SMART" id="SM00387">
    <property type="entry name" value="HATPase_c"/>
    <property type="match status" value="1"/>
</dbReference>
<organism evidence="9 10">
    <name type="scientific">Amphiplicatus metriothermophilus</name>
    <dbReference type="NCBI Taxonomy" id="1519374"/>
    <lineage>
        <taxon>Bacteria</taxon>
        <taxon>Pseudomonadati</taxon>
        <taxon>Pseudomonadota</taxon>
        <taxon>Alphaproteobacteria</taxon>
        <taxon>Parvularculales</taxon>
        <taxon>Parvularculaceae</taxon>
        <taxon>Amphiplicatus</taxon>
    </lineage>
</organism>
<dbReference type="Pfam" id="PF00072">
    <property type="entry name" value="Response_reg"/>
    <property type="match status" value="1"/>
</dbReference>
<keyword evidence="5 9" id="KW-0418">Kinase</keyword>
<dbReference type="CDD" id="cd00082">
    <property type="entry name" value="HisKA"/>
    <property type="match status" value="1"/>
</dbReference>
<dbReference type="SMART" id="SM00388">
    <property type="entry name" value="HisKA"/>
    <property type="match status" value="1"/>
</dbReference>
<protein>
    <recommendedName>
        <fullName evidence="2">histidine kinase</fullName>
        <ecNumber evidence="2">2.7.13.3</ecNumber>
    </recommendedName>
</protein>
<dbReference type="OrthoDB" id="9801651at2"/>
<dbReference type="PRINTS" id="PR00344">
    <property type="entry name" value="BCTRLSENSOR"/>
</dbReference>
<evidence type="ECO:0000256" key="6">
    <source>
        <dbReference type="PROSITE-ProRule" id="PRU00169"/>
    </source>
</evidence>
<dbReference type="EMBL" id="FZQA01000003">
    <property type="protein sequence ID" value="SNT73188.1"/>
    <property type="molecule type" value="Genomic_DNA"/>
</dbReference>
<feature type="modified residue" description="4-aspartylphosphate" evidence="6">
    <location>
        <position position="62"/>
    </location>
</feature>
<evidence type="ECO:0000259" key="7">
    <source>
        <dbReference type="PROSITE" id="PS50109"/>
    </source>
</evidence>
<dbReference type="SUPFAM" id="SSF47384">
    <property type="entry name" value="Homodimeric domain of signal transducing histidine kinase"/>
    <property type="match status" value="1"/>
</dbReference>
<dbReference type="SUPFAM" id="SSF52172">
    <property type="entry name" value="CheY-like"/>
    <property type="match status" value="1"/>
</dbReference>
<name>A0A239PSR8_9PROT</name>
<comment type="catalytic activity">
    <reaction evidence="1">
        <text>ATP + protein L-histidine = ADP + protein N-phospho-L-histidine.</text>
        <dbReference type="EC" id="2.7.13.3"/>
    </reaction>
</comment>
<evidence type="ECO:0000256" key="2">
    <source>
        <dbReference type="ARBA" id="ARBA00012438"/>
    </source>
</evidence>
<evidence type="ECO:0000256" key="3">
    <source>
        <dbReference type="ARBA" id="ARBA00022553"/>
    </source>
</evidence>
<reference evidence="9 10" key="1">
    <citation type="submission" date="2017-07" db="EMBL/GenBank/DDBJ databases">
        <authorList>
            <person name="Sun Z.S."/>
            <person name="Albrecht U."/>
            <person name="Echele G."/>
            <person name="Lee C.C."/>
        </authorList>
    </citation>
    <scope>NUCLEOTIDE SEQUENCE [LARGE SCALE GENOMIC DNA]</scope>
    <source>
        <strain evidence="9 10">CGMCC 1.12710</strain>
    </source>
</reference>
<keyword evidence="3 6" id="KW-0597">Phosphoprotein</keyword>
<dbReference type="CDD" id="cd00075">
    <property type="entry name" value="HATPase"/>
    <property type="match status" value="1"/>
</dbReference>
<keyword evidence="4" id="KW-0808">Transferase</keyword>
<dbReference type="PROSITE" id="PS50109">
    <property type="entry name" value="HIS_KIN"/>
    <property type="match status" value="1"/>
</dbReference>
<dbReference type="EC" id="2.7.13.3" evidence="2"/>
<dbReference type="GO" id="GO:0000155">
    <property type="term" value="F:phosphorelay sensor kinase activity"/>
    <property type="evidence" value="ECO:0007669"/>
    <property type="project" value="InterPro"/>
</dbReference>
<accession>A0A239PSR8</accession>
<dbReference type="RefSeq" id="WP_089412069.1">
    <property type="nucleotide sequence ID" value="NZ_FZQA01000003.1"/>
</dbReference>
<dbReference type="InterPro" id="IPR001789">
    <property type="entry name" value="Sig_transdc_resp-reg_receiver"/>
</dbReference>
<dbReference type="SMART" id="SM00448">
    <property type="entry name" value="REC"/>
    <property type="match status" value="1"/>
</dbReference>
<dbReference type="Gene3D" id="3.30.565.10">
    <property type="entry name" value="Histidine kinase-like ATPase, C-terminal domain"/>
    <property type="match status" value="1"/>
</dbReference>
<dbReference type="InterPro" id="IPR036890">
    <property type="entry name" value="HATPase_C_sf"/>
</dbReference>
<proteinExistence type="predicted"/>
<evidence type="ECO:0000313" key="9">
    <source>
        <dbReference type="EMBL" id="SNT73188.1"/>
    </source>
</evidence>
<dbReference type="InterPro" id="IPR005467">
    <property type="entry name" value="His_kinase_dom"/>
</dbReference>
<dbReference type="InterPro" id="IPR003594">
    <property type="entry name" value="HATPase_dom"/>
</dbReference>
<dbReference type="PANTHER" id="PTHR43047:SF72">
    <property type="entry name" value="OSMOSENSING HISTIDINE PROTEIN KINASE SLN1"/>
    <property type="match status" value="1"/>
</dbReference>
<evidence type="ECO:0000256" key="4">
    <source>
        <dbReference type="ARBA" id="ARBA00022679"/>
    </source>
</evidence>
<dbReference type="InterPro" id="IPR011006">
    <property type="entry name" value="CheY-like_superfamily"/>
</dbReference>
<dbReference type="Gene3D" id="1.10.287.130">
    <property type="match status" value="1"/>
</dbReference>
<feature type="domain" description="Response regulatory" evidence="8">
    <location>
        <begin position="13"/>
        <end position="129"/>
    </location>
</feature>
<dbReference type="Pfam" id="PF00512">
    <property type="entry name" value="HisKA"/>
    <property type="match status" value="1"/>
</dbReference>
<evidence type="ECO:0000256" key="5">
    <source>
        <dbReference type="ARBA" id="ARBA00022777"/>
    </source>
</evidence>
<dbReference type="SUPFAM" id="SSF55874">
    <property type="entry name" value="ATPase domain of HSP90 chaperone/DNA topoisomerase II/histidine kinase"/>
    <property type="match status" value="1"/>
</dbReference>
<evidence type="ECO:0000259" key="8">
    <source>
        <dbReference type="PROSITE" id="PS50110"/>
    </source>
</evidence>
<evidence type="ECO:0000256" key="1">
    <source>
        <dbReference type="ARBA" id="ARBA00000085"/>
    </source>
</evidence>
<sequence>MTGSSQTAIAPARILFADDDPIMLELAAARLVEAGHDVMTAEDGETALALVEGNGAELVISDLDMPAMDGFELTRRIRAAPHLAEIPVIVVTGSDHASAVEAAFAAGATSFLAKPINWTLFNQSVMFVLKASRDQRALREARDQAEAGARFKDSLLSVMSHELRTPLNAIIGFGQILREQFDAERDHLHREYAEYIIDSGKRLLDAVSDILLVSDARSGPIAIAEADCTAREIVETACAEVAGQASLAQARLSVALEAPDLTLFADRALLARALAKLVDNAIKFSPRGARVVVGAASPRQGGLVFVVKDEGPGVAPERLAALAKPLAPADLSPRRAEEGLGLGLPLARAVAAAHGGRLRIESPPKGGTTALIALPAARVRRAGGAGQARLAKARLSGGPA</sequence>
<dbReference type="Gene3D" id="3.40.50.2300">
    <property type="match status" value="1"/>
</dbReference>
<dbReference type="InterPro" id="IPR036097">
    <property type="entry name" value="HisK_dim/P_sf"/>
</dbReference>
<feature type="domain" description="Histidine kinase" evidence="7">
    <location>
        <begin position="158"/>
        <end position="378"/>
    </location>
</feature>
<dbReference type="GO" id="GO:0009927">
    <property type="term" value="F:histidine phosphotransfer kinase activity"/>
    <property type="evidence" value="ECO:0007669"/>
    <property type="project" value="TreeGrafter"/>
</dbReference>
<evidence type="ECO:0000313" key="10">
    <source>
        <dbReference type="Proteomes" id="UP000198346"/>
    </source>
</evidence>
<dbReference type="InterPro" id="IPR004358">
    <property type="entry name" value="Sig_transdc_His_kin-like_C"/>
</dbReference>
<keyword evidence="10" id="KW-1185">Reference proteome</keyword>
<dbReference type="PROSITE" id="PS50110">
    <property type="entry name" value="RESPONSE_REGULATORY"/>
    <property type="match status" value="1"/>
</dbReference>
<gene>
    <name evidence="9" type="ORF">SAMN06297382_1586</name>
</gene>
<dbReference type="AlphaFoldDB" id="A0A239PSR8"/>
<dbReference type="Pfam" id="PF02518">
    <property type="entry name" value="HATPase_c"/>
    <property type="match status" value="1"/>
</dbReference>
<dbReference type="GO" id="GO:0005886">
    <property type="term" value="C:plasma membrane"/>
    <property type="evidence" value="ECO:0007669"/>
    <property type="project" value="TreeGrafter"/>
</dbReference>
<dbReference type="Proteomes" id="UP000198346">
    <property type="component" value="Unassembled WGS sequence"/>
</dbReference>
<dbReference type="PANTHER" id="PTHR43047">
    <property type="entry name" value="TWO-COMPONENT HISTIDINE PROTEIN KINASE"/>
    <property type="match status" value="1"/>
</dbReference>